<proteinExistence type="inferred from homology"/>
<dbReference type="EMBL" id="BBSC01000001">
    <property type="protein sequence ID" value="GAM73661.1"/>
    <property type="molecule type" value="Genomic_DNA"/>
</dbReference>
<dbReference type="SUPFAM" id="SSF51735">
    <property type="entry name" value="NAD(P)-binding Rossmann-fold domains"/>
    <property type="match status" value="1"/>
</dbReference>
<accession>A0A0B8Q550</accession>
<dbReference type="InterPro" id="IPR051122">
    <property type="entry name" value="SDR_DHRS6-like"/>
</dbReference>
<keyword evidence="2 3" id="KW-0560">Oxidoreductase</keyword>
<dbReference type="PRINTS" id="PR00081">
    <property type="entry name" value="GDHRDH"/>
</dbReference>
<sequence>MNKFIIVGGTSGIGKALADTLTAQGHEVIVGSRRTGLNIQDNQSIEHFFKSAGEFDHLIITAGSYAPSGEVKELSLVEAADAFDTKFWGSMRIVQQAIPYLKSSITLTSGMLSRKPVANTLVKTAANAALEASAKVLAKELAPIRVNVLSPGLTQTEAYSGMSEDARQAMFENASKSLPLGKVATADDLVSGYLLAIENPVITGSVIDINGGALL</sequence>
<organism evidence="3 4">
    <name type="scientific">Vibrio ishigakensis</name>
    <dbReference type="NCBI Taxonomy" id="1481914"/>
    <lineage>
        <taxon>Bacteria</taxon>
        <taxon>Pseudomonadati</taxon>
        <taxon>Pseudomonadota</taxon>
        <taxon>Gammaproteobacteria</taxon>
        <taxon>Vibrionales</taxon>
        <taxon>Vibrionaceae</taxon>
        <taxon>Vibrio</taxon>
    </lineage>
</organism>
<evidence type="ECO:0000256" key="1">
    <source>
        <dbReference type="ARBA" id="ARBA00006484"/>
    </source>
</evidence>
<dbReference type="Proteomes" id="UP000031666">
    <property type="component" value="Unassembled WGS sequence"/>
</dbReference>
<evidence type="ECO:0000313" key="3">
    <source>
        <dbReference type="EMBL" id="GAM73661.1"/>
    </source>
</evidence>
<evidence type="ECO:0000256" key="2">
    <source>
        <dbReference type="ARBA" id="ARBA00023002"/>
    </source>
</evidence>
<dbReference type="AlphaFoldDB" id="A0A0B8Q550"/>
<dbReference type="EC" id="1.1.1.100" evidence="3"/>
<dbReference type="Pfam" id="PF13561">
    <property type="entry name" value="adh_short_C2"/>
    <property type="match status" value="1"/>
</dbReference>
<dbReference type="Gene3D" id="3.40.50.720">
    <property type="entry name" value="NAD(P)-binding Rossmann-like Domain"/>
    <property type="match status" value="1"/>
</dbReference>
<protein>
    <submittedName>
        <fullName evidence="3">3-oxoacyl-(Acyl-carrier protein) reductase</fullName>
        <ecNumber evidence="3">1.1.1.100</ecNumber>
    </submittedName>
</protein>
<dbReference type="STRING" id="1481914.JCM19241_3116"/>
<reference evidence="3 4" key="2">
    <citation type="submission" date="2015-01" db="EMBL/GenBank/DDBJ databases">
        <authorList>
            <consortium name="NBRP consortium"/>
            <person name="Sawabe T."/>
            <person name="Meirelles P."/>
            <person name="Feng G."/>
            <person name="Sayaka M."/>
            <person name="Hattori M."/>
            <person name="Ohkuma M."/>
        </authorList>
    </citation>
    <scope>NUCLEOTIDE SEQUENCE [LARGE SCALE GENOMIC DNA]</scope>
    <source>
        <strain evidence="4">JCM 19241</strain>
    </source>
</reference>
<name>A0A0B8Q550_9VIBR</name>
<gene>
    <name evidence="3" type="ORF">JCM19241_3116</name>
</gene>
<evidence type="ECO:0000313" key="4">
    <source>
        <dbReference type="Proteomes" id="UP000031666"/>
    </source>
</evidence>
<dbReference type="PANTHER" id="PTHR43477:SF1">
    <property type="entry name" value="DIHYDROANTICAPSIN 7-DEHYDROGENASE"/>
    <property type="match status" value="1"/>
</dbReference>
<comment type="caution">
    <text evidence="3">The sequence shown here is derived from an EMBL/GenBank/DDBJ whole genome shotgun (WGS) entry which is preliminary data.</text>
</comment>
<dbReference type="InterPro" id="IPR002347">
    <property type="entry name" value="SDR_fam"/>
</dbReference>
<dbReference type="PANTHER" id="PTHR43477">
    <property type="entry name" value="DIHYDROANTICAPSIN 7-DEHYDROGENASE"/>
    <property type="match status" value="1"/>
</dbReference>
<dbReference type="InterPro" id="IPR036291">
    <property type="entry name" value="NAD(P)-bd_dom_sf"/>
</dbReference>
<dbReference type="GO" id="GO:0004316">
    <property type="term" value="F:3-oxoacyl-[acyl-carrier-protein] reductase (NADPH) activity"/>
    <property type="evidence" value="ECO:0007669"/>
    <property type="project" value="UniProtKB-EC"/>
</dbReference>
<comment type="similarity">
    <text evidence="1">Belongs to the short-chain dehydrogenases/reductases (SDR) family.</text>
</comment>
<reference evidence="3 4" key="1">
    <citation type="submission" date="2015-01" db="EMBL/GenBank/DDBJ databases">
        <title>Vibrio sp. C94 JCM 19241 whole genome shotgun sequence.</title>
        <authorList>
            <person name="Sawabe T."/>
            <person name="Meirelles P."/>
            <person name="Feng G."/>
            <person name="Sayaka M."/>
            <person name="Hattori M."/>
            <person name="Ohkuma M."/>
        </authorList>
    </citation>
    <scope>NUCLEOTIDE SEQUENCE [LARGE SCALE GENOMIC DNA]</scope>
    <source>
        <strain evidence="4">JCM 19241</strain>
    </source>
</reference>